<evidence type="ECO:0000313" key="11">
    <source>
        <dbReference type="Proteomes" id="UP000232062"/>
    </source>
</evidence>
<dbReference type="NCBIfam" id="TIGR00915">
    <property type="entry name" value="2A0602"/>
    <property type="match status" value="1"/>
</dbReference>
<dbReference type="InterPro" id="IPR027463">
    <property type="entry name" value="AcrB_DN_DC_subdom"/>
</dbReference>
<feature type="transmembrane region" description="Helical" evidence="9">
    <location>
        <begin position="398"/>
        <end position="419"/>
    </location>
</feature>
<feature type="transmembrane region" description="Helical" evidence="9">
    <location>
        <begin position="12"/>
        <end position="34"/>
    </location>
</feature>
<dbReference type="GO" id="GO:0009636">
    <property type="term" value="P:response to toxic substance"/>
    <property type="evidence" value="ECO:0007669"/>
    <property type="project" value="UniProtKB-ARBA"/>
</dbReference>
<dbReference type="GO" id="GO:0015562">
    <property type="term" value="F:efflux transmembrane transporter activity"/>
    <property type="evidence" value="ECO:0007669"/>
    <property type="project" value="InterPro"/>
</dbReference>
<feature type="transmembrane region" description="Helical" evidence="9">
    <location>
        <begin position="876"/>
        <end position="894"/>
    </location>
</feature>
<comment type="similarity">
    <text evidence="2 9">Belongs to the resistance-nodulation-cell division (RND) (TC 2.A.6) family.</text>
</comment>
<dbReference type="InterPro" id="IPR004764">
    <property type="entry name" value="MdtF-like"/>
</dbReference>
<keyword evidence="3 9" id="KW-0813">Transport</keyword>
<gene>
    <name evidence="10" type="ORF">PRCB_02480</name>
</gene>
<feature type="transmembrane region" description="Helical" evidence="9">
    <location>
        <begin position="971"/>
        <end position="992"/>
    </location>
</feature>
<dbReference type="NCBIfam" id="NF000282">
    <property type="entry name" value="RND_permease_1"/>
    <property type="match status" value="1"/>
</dbReference>
<dbReference type="EMBL" id="PIQI01000007">
    <property type="protein sequence ID" value="PJZ07149.1"/>
    <property type="molecule type" value="Genomic_DNA"/>
</dbReference>
<dbReference type="SUPFAM" id="SSF82693">
    <property type="entry name" value="Multidrug efflux transporter AcrB pore domain, PN1, PN2, PC1 and PC2 subdomains"/>
    <property type="match status" value="4"/>
</dbReference>
<evidence type="ECO:0000256" key="4">
    <source>
        <dbReference type="ARBA" id="ARBA00022475"/>
    </source>
</evidence>
<dbReference type="Gene3D" id="3.30.70.1320">
    <property type="entry name" value="Multidrug efflux transporter AcrB pore domain like"/>
    <property type="match status" value="1"/>
</dbReference>
<dbReference type="Gene3D" id="3.30.70.1430">
    <property type="entry name" value="Multidrug efflux transporter AcrB pore domain"/>
    <property type="match status" value="2"/>
</dbReference>
<evidence type="ECO:0000256" key="3">
    <source>
        <dbReference type="ARBA" id="ARBA00022448"/>
    </source>
</evidence>
<dbReference type="Pfam" id="PF00873">
    <property type="entry name" value="ACR_tran"/>
    <property type="match status" value="1"/>
</dbReference>
<proteinExistence type="inferred from homology"/>
<dbReference type="PANTHER" id="PTHR32063">
    <property type="match status" value="1"/>
</dbReference>
<dbReference type="PANTHER" id="PTHR32063:SF32">
    <property type="entry name" value="AMINOGLYCOSIDE EFFLUX PUMP-RELATED"/>
    <property type="match status" value="1"/>
</dbReference>
<dbReference type="GO" id="GO:0042910">
    <property type="term" value="F:xenobiotic transmembrane transporter activity"/>
    <property type="evidence" value="ECO:0007669"/>
    <property type="project" value="TreeGrafter"/>
</dbReference>
<sequence length="1037" mass="112649">MLARFFIDRPVFAWVIAICIMLFGILSISALPVAQYPDVAPPQISIHANYPGASAEVLQSSVTQVIERQLTGLDGLMYFSSSSNASTGQVNIMLYFRHGTNPDIAQVQVQDKVQQASGRLPAAVTAQGVAVEKAQNDFLMILAVYDQSDKSSSSDIADFLISNIEDPLARVNGVGGVQAFGSEHAMRIWLDPGKLASFSLMPSDVATALKSQNTSVSSGQLGAQPSGGQQQLVATVRSRSLLQTPGQFCNIVLKSQTDGAVVHLGDVARVEMGDENYDTSALVNGHAASGLAIQLASGANAISTEEHVKSIINELKTNMPGDYVVTYPLDSTGFVKISLQEVVKTLLEAVILVVIIMFLFLQNVRATIIPAITVPVVLLGTFGMLSIFGYTINTFTMFGMVLAIGLLVDDAIVVVENVDRIIREQGLSPRLATAKSMKEITGALTGITLILSTVFMPMVFFSGSAGVIYRQFSVTIVSSMVLSLIVSLTLTPALCSTLLRNNNNVNKRNSIFSWLNRSFEKTQSTYRSRVIRVVKKPVVYLLVYGVLLVSCIFLYTHLPSGFLPTEDQGYFMVQYQLAPDATVYRTNEVRRQIQKYFSTNEKNNINVSMLINGFSLTGSGQNVGMGFIALKDWNQRKGSENSVNAIERRAKVALAGIRDAQIFLLSPPSVSGLGQSNGFNFELQGGGNINREQLLKIRDKIICEANHNPVLNAVRANSLPDLPQLIVKTDDARAKALGLEISDINNTLISAIAGTYVDDFNDHNRVKKVYLQGDQQFRSKPEDIERWYVRASHAGSNAVMVPFSVFSSSEWAYGPDVLTNFNGLLSFEIDGSAAQGKSTGEAIYAMEKMATKLPAGTTYSWTGLSYQEKRSGNQALLLYAVSMIVIFLCLAALYESWAVPCCVMMVVPLGIIGSLLAVILRGLENDIYFQVALLTIIGLSTKNAILMVEYADHRYRNGENLLISVINAAQIRLRPIIMTSLAFTAGLIPLTISEGAGANSRIEIGTGIVGGTLTATLLAIFFVPLFYVLVRKFFANK</sequence>
<feature type="transmembrane region" description="Helical" evidence="9">
    <location>
        <begin position="368"/>
        <end position="392"/>
    </location>
</feature>
<feature type="transmembrane region" description="Helical" evidence="9">
    <location>
        <begin position="1004"/>
        <end position="1030"/>
    </location>
</feature>
<feature type="transmembrane region" description="Helical" evidence="9">
    <location>
        <begin position="472"/>
        <end position="499"/>
    </location>
</feature>
<dbReference type="RefSeq" id="WP_100700178.1">
    <property type="nucleotide sequence ID" value="NZ_PIQI01000007.1"/>
</dbReference>
<dbReference type="SUPFAM" id="SSF82714">
    <property type="entry name" value="Multidrug efflux transporter AcrB TolC docking domain, DN and DC subdomains"/>
    <property type="match status" value="2"/>
</dbReference>
<evidence type="ECO:0000256" key="7">
    <source>
        <dbReference type="ARBA" id="ARBA00022989"/>
    </source>
</evidence>
<comment type="caution">
    <text evidence="10">The sequence shown here is derived from an EMBL/GenBank/DDBJ whole genome shotgun (WGS) entry which is preliminary data.</text>
</comment>
<evidence type="ECO:0000256" key="5">
    <source>
        <dbReference type="ARBA" id="ARBA00022519"/>
    </source>
</evidence>
<feature type="transmembrane region" description="Helical" evidence="9">
    <location>
        <begin position="901"/>
        <end position="921"/>
    </location>
</feature>
<feature type="transmembrane region" description="Helical" evidence="9">
    <location>
        <begin position="538"/>
        <end position="558"/>
    </location>
</feature>
<feature type="transmembrane region" description="Helical" evidence="9">
    <location>
        <begin position="342"/>
        <end position="361"/>
    </location>
</feature>
<dbReference type="AlphaFoldDB" id="A0A2M9WI11"/>
<keyword evidence="4" id="KW-1003">Cell membrane</keyword>
<dbReference type="Gene3D" id="3.30.2090.10">
    <property type="entry name" value="Multidrug efflux transporter AcrB TolC docking domain, DN and DC subdomains"/>
    <property type="match status" value="2"/>
</dbReference>
<dbReference type="Proteomes" id="UP000232062">
    <property type="component" value="Unassembled WGS sequence"/>
</dbReference>
<keyword evidence="5 9" id="KW-0997">Cell inner membrane</keyword>
<dbReference type="FunFam" id="3.30.70.1430:FF:000001">
    <property type="entry name" value="Efflux pump membrane transporter"/>
    <property type="match status" value="1"/>
</dbReference>
<evidence type="ECO:0000256" key="8">
    <source>
        <dbReference type="ARBA" id="ARBA00023136"/>
    </source>
</evidence>
<dbReference type="Gene3D" id="3.30.70.1440">
    <property type="entry name" value="Multidrug efflux transporter AcrB pore domain"/>
    <property type="match status" value="1"/>
</dbReference>
<evidence type="ECO:0000313" key="10">
    <source>
        <dbReference type="EMBL" id="PJZ07149.1"/>
    </source>
</evidence>
<reference evidence="10 11" key="1">
    <citation type="submission" date="2017-11" db="EMBL/GenBank/DDBJ databases">
        <title>The genome sequence of Pantoea rodasii DSM 26611.</title>
        <authorList>
            <person name="Gao J."/>
            <person name="Mao X."/>
            <person name="Sun J."/>
        </authorList>
    </citation>
    <scope>NUCLEOTIDE SEQUENCE [LARGE SCALE GENOMIC DNA]</scope>
    <source>
        <strain evidence="10 11">DSM 26611</strain>
    </source>
</reference>
<evidence type="ECO:0000256" key="2">
    <source>
        <dbReference type="ARBA" id="ARBA00010942"/>
    </source>
</evidence>
<dbReference type="OrthoDB" id="9757904at2"/>
<keyword evidence="11" id="KW-1185">Reference proteome</keyword>
<evidence type="ECO:0000256" key="9">
    <source>
        <dbReference type="RuleBase" id="RU364070"/>
    </source>
</evidence>
<evidence type="ECO:0000256" key="6">
    <source>
        <dbReference type="ARBA" id="ARBA00022692"/>
    </source>
</evidence>
<keyword evidence="6 9" id="KW-0812">Transmembrane</keyword>
<dbReference type="SUPFAM" id="SSF82866">
    <property type="entry name" value="Multidrug efflux transporter AcrB transmembrane domain"/>
    <property type="match status" value="2"/>
</dbReference>
<dbReference type="GO" id="GO:0005886">
    <property type="term" value="C:plasma membrane"/>
    <property type="evidence" value="ECO:0007669"/>
    <property type="project" value="UniProtKB-SubCell"/>
</dbReference>
<keyword evidence="7 9" id="KW-1133">Transmembrane helix</keyword>
<keyword evidence="8 9" id="KW-0472">Membrane</keyword>
<protein>
    <recommendedName>
        <fullName evidence="9">Efflux pump membrane transporter</fullName>
    </recommendedName>
</protein>
<evidence type="ECO:0000256" key="1">
    <source>
        <dbReference type="ARBA" id="ARBA00004429"/>
    </source>
</evidence>
<feature type="transmembrane region" description="Helical" evidence="9">
    <location>
        <begin position="927"/>
        <end position="950"/>
    </location>
</feature>
<dbReference type="InterPro" id="IPR001036">
    <property type="entry name" value="Acrflvin-R"/>
</dbReference>
<dbReference type="Gene3D" id="1.20.1640.10">
    <property type="entry name" value="Multidrug efflux transporter AcrB transmembrane domain"/>
    <property type="match status" value="2"/>
</dbReference>
<dbReference type="PRINTS" id="PR00702">
    <property type="entry name" value="ACRIFLAVINRP"/>
</dbReference>
<name>A0A2M9WI11_9GAMM</name>
<organism evidence="10 11">
    <name type="scientific">Pantoea rodasii</name>
    <dbReference type="NCBI Taxonomy" id="1076549"/>
    <lineage>
        <taxon>Bacteria</taxon>
        <taxon>Pseudomonadati</taxon>
        <taxon>Pseudomonadota</taxon>
        <taxon>Gammaproteobacteria</taxon>
        <taxon>Enterobacterales</taxon>
        <taxon>Erwiniaceae</taxon>
        <taxon>Pantoea</taxon>
    </lineage>
</organism>
<dbReference type="FunFam" id="1.20.1640.10:FF:000001">
    <property type="entry name" value="Efflux pump membrane transporter"/>
    <property type="match status" value="1"/>
</dbReference>
<comment type="subcellular location">
    <subcellularLocation>
        <location evidence="1 9">Cell inner membrane</location>
        <topology evidence="1 9">Multi-pass membrane protein</topology>
    </subcellularLocation>
</comment>
<accession>A0A2M9WI11</accession>
<feature type="transmembrane region" description="Helical" evidence="9">
    <location>
        <begin position="440"/>
        <end position="460"/>
    </location>
</feature>